<sequence length="102" mass="11508">DDEDTVRRAYGIVKRTPAKHNSFIHLFIVFIDIQRMLRSSTYIFYKASASSDQIAEFERFSGKPLSEASSQSLQAEAFGPKKLLDAFKKMKVSSSQATPTEI</sequence>
<feature type="non-terminal residue" evidence="1">
    <location>
        <position position="102"/>
    </location>
</feature>
<dbReference type="Proteomes" id="UP000572268">
    <property type="component" value="Unassembled WGS sequence"/>
</dbReference>
<accession>A0A7J6KLL8</accession>
<comment type="caution">
    <text evidence="1">The sequence shown here is derived from an EMBL/GenBank/DDBJ whole genome shotgun (WGS) entry which is preliminary data.</text>
</comment>
<dbReference type="AlphaFoldDB" id="A0A7J6KLL8"/>
<gene>
    <name evidence="1" type="ORF">FOL46_003273</name>
</gene>
<organism evidence="1 2">
    <name type="scientific">Perkinsus olseni</name>
    <name type="common">Perkinsus atlanticus</name>
    <dbReference type="NCBI Taxonomy" id="32597"/>
    <lineage>
        <taxon>Eukaryota</taxon>
        <taxon>Sar</taxon>
        <taxon>Alveolata</taxon>
        <taxon>Perkinsozoa</taxon>
        <taxon>Perkinsea</taxon>
        <taxon>Perkinsida</taxon>
        <taxon>Perkinsidae</taxon>
        <taxon>Perkinsus</taxon>
    </lineage>
</organism>
<name>A0A7J6KLL8_PEROL</name>
<evidence type="ECO:0000313" key="2">
    <source>
        <dbReference type="Proteomes" id="UP000572268"/>
    </source>
</evidence>
<feature type="non-terminal residue" evidence="1">
    <location>
        <position position="1"/>
    </location>
</feature>
<reference evidence="1 2" key="1">
    <citation type="submission" date="2020-04" db="EMBL/GenBank/DDBJ databases">
        <title>Perkinsus olseni comparative genomics.</title>
        <authorList>
            <person name="Bogema D.R."/>
        </authorList>
    </citation>
    <scope>NUCLEOTIDE SEQUENCE [LARGE SCALE GENOMIC DNA]</scope>
    <source>
        <strain evidence="1">ATCC PRA-31</strain>
    </source>
</reference>
<evidence type="ECO:0000313" key="1">
    <source>
        <dbReference type="EMBL" id="KAF4648173.1"/>
    </source>
</evidence>
<proteinExistence type="predicted"/>
<dbReference type="EMBL" id="JABANN010002132">
    <property type="protein sequence ID" value="KAF4648173.1"/>
    <property type="molecule type" value="Genomic_DNA"/>
</dbReference>
<protein>
    <submittedName>
        <fullName evidence="1">Uncharacterized protein</fullName>
    </submittedName>
</protein>